<dbReference type="InterPro" id="IPR006620">
    <property type="entry name" value="Pro_4_hyd_alph"/>
</dbReference>
<keyword evidence="6" id="KW-0408">Iron</keyword>
<feature type="domain" description="Fe2OG dioxygenase" evidence="9">
    <location>
        <begin position="507"/>
        <end position="634"/>
    </location>
</feature>
<reference evidence="10 11" key="1">
    <citation type="submission" date="2018-07" db="EMBL/GenBank/DDBJ databases">
        <title>The complete nuclear genome of the prasinophyte Chloropicon primus (CCMP1205).</title>
        <authorList>
            <person name="Pombert J.-F."/>
            <person name="Otis C."/>
            <person name="Turmel M."/>
            <person name="Lemieux C."/>
        </authorList>
    </citation>
    <scope>NUCLEOTIDE SEQUENCE [LARGE SCALE GENOMIC DNA]</scope>
    <source>
        <strain evidence="10 11">CCMP1205</strain>
    </source>
</reference>
<dbReference type="PANTHER" id="PTHR10869">
    <property type="entry name" value="PROLYL 4-HYDROXYLASE ALPHA SUBUNIT"/>
    <property type="match status" value="1"/>
</dbReference>
<name>A0A5B8MRR4_9CHLO</name>
<comment type="catalytic activity">
    <reaction evidence="7">
        <text>L-prolyl-[collagen] + 2-oxoglutarate + O2 = trans-4-hydroxy-L-prolyl-[collagen] + succinate + CO2</text>
        <dbReference type="Rhea" id="RHEA:18945"/>
        <dbReference type="Rhea" id="RHEA-COMP:11676"/>
        <dbReference type="Rhea" id="RHEA-COMP:11680"/>
        <dbReference type="ChEBI" id="CHEBI:15379"/>
        <dbReference type="ChEBI" id="CHEBI:16526"/>
        <dbReference type="ChEBI" id="CHEBI:16810"/>
        <dbReference type="ChEBI" id="CHEBI:30031"/>
        <dbReference type="ChEBI" id="CHEBI:50342"/>
        <dbReference type="ChEBI" id="CHEBI:61965"/>
        <dbReference type="EC" id="1.14.11.2"/>
    </reaction>
</comment>
<keyword evidence="4" id="KW-0223">Dioxygenase</keyword>
<dbReference type="AlphaFoldDB" id="A0A5B8MRR4"/>
<dbReference type="EMBL" id="CP031041">
    <property type="protein sequence ID" value="QDZ22614.1"/>
    <property type="molecule type" value="Genomic_DNA"/>
</dbReference>
<dbReference type="Proteomes" id="UP000316726">
    <property type="component" value="Chromosome 8"/>
</dbReference>
<evidence type="ECO:0000313" key="11">
    <source>
        <dbReference type="Proteomes" id="UP000316726"/>
    </source>
</evidence>
<dbReference type="GO" id="GO:0005506">
    <property type="term" value="F:iron ion binding"/>
    <property type="evidence" value="ECO:0007669"/>
    <property type="project" value="InterPro"/>
</dbReference>
<evidence type="ECO:0000313" key="10">
    <source>
        <dbReference type="EMBL" id="QDZ22614.1"/>
    </source>
</evidence>
<dbReference type="STRING" id="1764295.A0A5B8MRR4"/>
<proteinExistence type="predicted"/>
<feature type="region of interest" description="Disordered" evidence="8">
    <location>
        <begin position="1"/>
        <end position="24"/>
    </location>
</feature>
<dbReference type="GO" id="GO:0004656">
    <property type="term" value="F:procollagen-proline 4-dioxygenase activity"/>
    <property type="evidence" value="ECO:0007669"/>
    <property type="project" value="UniProtKB-EC"/>
</dbReference>
<dbReference type="SMART" id="SM00702">
    <property type="entry name" value="P4Hc"/>
    <property type="match status" value="1"/>
</dbReference>
<evidence type="ECO:0000256" key="2">
    <source>
        <dbReference type="ARBA" id="ARBA00004648"/>
    </source>
</evidence>
<feature type="region of interest" description="Disordered" evidence="8">
    <location>
        <begin position="336"/>
        <end position="355"/>
    </location>
</feature>
<evidence type="ECO:0000256" key="6">
    <source>
        <dbReference type="ARBA" id="ARBA00023004"/>
    </source>
</evidence>
<dbReference type="OrthoDB" id="69177at2759"/>
<evidence type="ECO:0000256" key="3">
    <source>
        <dbReference type="ARBA" id="ARBA00022723"/>
    </source>
</evidence>
<comment type="cofactor">
    <cofactor evidence="1">
        <name>L-ascorbate</name>
        <dbReference type="ChEBI" id="CHEBI:38290"/>
    </cofactor>
</comment>
<evidence type="ECO:0000256" key="8">
    <source>
        <dbReference type="SAM" id="MobiDB-lite"/>
    </source>
</evidence>
<dbReference type="InterPro" id="IPR005123">
    <property type="entry name" value="Oxoglu/Fe-dep_dioxygenase_dom"/>
</dbReference>
<keyword evidence="5" id="KW-0560">Oxidoreductase</keyword>
<protein>
    <recommendedName>
        <fullName evidence="9">Fe2OG dioxygenase domain-containing protein</fullName>
    </recommendedName>
</protein>
<dbReference type="InterPro" id="IPR044862">
    <property type="entry name" value="Pro_4_hyd_alph_FE2OG_OXY"/>
</dbReference>
<dbReference type="InterPro" id="IPR045054">
    <property type="entry name" value="P4HA-like"/>
</dbReference>
<evidence type="ECO:0000256" key="4">
    <source>
        <dbReference type="ARBA" id="ARBA00022964"/>
    </source>
</evidence>
<evidence type="ECO:0000256" key="5">
    <source>
        <dbReference type="ARBA" id="ARBA00023002"/>
    </source>
</evidence>
<keyword evidence="11" id="KW-1185">Reference proteome</keyword>
<dbReference type="Gene3D" id="2.60.120.620">
    <property type="entry name" value="q2cbj1_9rhob like domain"/>
    <property type="match status" value="1"/>
</dbReference>
<sequence>MGRKKKRNTRHDDGAGSSLGSRRPCGIVEDLGGPGCAPPCWLEAREVQALSHVLREVGKVSPPEDPLWRSPALKPLRKALWPLVGGVVRVYRARGGVASKRERQRQKKRKLDSASQLALLHEADVALSRGNGERGSAGEADRAGGDSAGEADRAVSALVGSRVYQVALGVLGKMRERGGEGESVDYVLGKSLKGLRIALHPFVEAFIDEENSSWTARASNALLDGRMGDAYVALKAIKAAGKVPKLGAVQRWVRDCMNEDDFAALRSKESVKTLDAIIRLQAVRWWWQDEAGDAGRRAAGGGSGDALIQWHEPFAASERKMPVPTDPSEIAWQNCGDDGDGEAPSASAPSYTGRFGTRGREARCGELSPRFPPSSYSVVYEEKAAERVPPNRYDLRIYKLPRDAVRFEDSADGTQKRVEVPNLPGAFVLVDVLTSGECDQIIAAAESSPHGYIPDESATSAPAPKGFAPRATNFVWLSDEITDRIFKRVGPLLPQAMGKGGQHELRGINSRLRLYRYSPGAIYRPHVDGAWPGSGSRTCKDDEGNDREVYCYDFFKDRWSRLTFLVYLNEEFEGGCTTFYTPAPEEGRLEAYSVSPRTGSVLVFPHGGDSGSLVHEGSNVTRGAKYVIRTDVLYS</sequence>
<dbReference type="GO" id="GO:0031418">
    <property type="term" value="F:L-ascorbic acid binding"/>
    <property type="evidence" value="ECO:0007669"/>
    <property type="project" value="InterPro"/>
</dbReference>
<gene>
    <name evidence="10" type="ORF">A3770_08p51320</name>
</gene>
<dbReference type="PANTHER" id="PTHR10869:SF247">
    <property type="entry name" value="FE2OG DIOXYGENASE DOMAIN-CONTAINING PROTEIN"/>
    <property type="match status" value="1"/>
</dbReference>
<accession>A0A5B8MRR4</accession>
<evidence type="ECO:0000256" key="7">
    <source>
        <dbReference type="ARBA" id="ARBA00049169"/>
    </source>
</evidence>
<comment type="subcellular location">
    <subcellularLocation>
        <location evidence="2">Endoplasmic reticulum membrane</location>
        <topology evidence="2">Single-pass type II membrane protein</topology>
    </subcellularLocation>
</comment>
<organism evidence="10 11">
    <name type="scientific">Chloropicon primus</name>
    <dbReference type="NCBI Taxonomy" id="1764295"/>
    <lineage>
        <taxon>Eukaryota</taxon>
        <taxon>Viridiplantae</taxon>
        <taxon>Chlorophyta</taxon>
        <taxon>Chloropicophyceae</taxon>
        <taxon>Chloropicales</taxon>
        <taxon>Chloropicaceae</taxon>
        <taxon>Chloropicon</taxon>
    </lineage>
</organism>
<keyword evidence="3" id="KW-0479">Metal-binding</keyword>
<dbReference type="GO" id="GO:0005789">
    <property type="term" value="C:endoplasmic reticulum membrane"/>
    <property type="evidence" value="ECO:0007669"/>
    <property type="project" value="UniProtKB-SubCell"/>
</dbReference>
<evidence type="ECO:0000259" key="9">
    <source>
        <dbReference type="PROSITE" id="PS51471"/>
    </source>
</evidence>
<dbReference type="PROSITE" id="PS51471">
    <property type="entry name" value="FE2OG_OXY"/>
    <property type="match status" value="1"/>
</dbReference>
<feature type="region of interest" description="Disordered" evidence="8">
    <location>
        <begin position="129"/>
        <end position="148"/>
    </location>
</feature>
<evidence type="ECO:0000256" key="1">
    <source>
        <dbReference type="ARBA" id="ARBA00001961"/>
    </source>
</evidence>
<dbReference type="Pfam" id="PF13640">
    <property type="entry name" value="2OG-FeII_Oxy_3"/>
    <property type="match status" value="1"/>
</dbReference>